<comment type="caution">
    <text evidence="1">The sequence shown here is derived from an EMBL/GenBank/DDBJ whole genome shotgun (WGS) entry which is preliminary data.</text>
</comment>
<dbReference type="Proteomes" id="UP001155586">
    <property type="component" value="Unassembled WGS sequence"/>
</dbReference>
<accession>A0A9X3HSU2</accession>
<gene>
    <name evidence="1" type="ORF">MD483_14935</name>
</gene>
<dbReference type="AlphaFoldDB" id="A0A9X3HSU2"/>
<keyword evidence="2" id="KW-1185">Reference proteome</keyword>
<reference evidence="1" key="1">
    <citation type="submission" date="2022-02" db="EMBL/GenBank/DDBJ databases">
        <title>Vibrio sp. nov., a new bacterium isolated from Bohai sea, China.</title>
        <authorList>
            <person name="Yuan Y."/>
        </authorList>
    </citation>
    <scope>NUCLEOTIDE SEQUENCE</scope>
    <source>
        <strain evidence="1">DBSS07</strain>
    </source>
</reference>
<organism evidence="1 2">
    <name type="scientific">Vibrio paucivorans</name>
    <dbReference type="NCBI Taxonomy" id="2829489"/>
    <lineage>
        <taxon>Bacteria</taxon>
        <taxon>Pseudomonadati</taxon>
        <taxon>Pseudomonadota</taxon>
        <taxon>Gammaproteobacteria</taxon>
        <taxon>Vibrionales</taxon>
        <taxon>Vibrionaceae</taxon>
        <taxon>Vibrio</taxon>
    </lineage>
</organism>
<name>A0A9X3HSU2_9VIBR</name>
<evidence type="ECO:0000313" key="2">
    <source>
        <dbReference type="Proteomes" id="UP001155586"/>
    </source>
</evidence>
<proteinExistence type="predicted"/>
<dbReference type="EMBL" id="JAKRRX010000093">
    <property type="protein sequence ID" value="MCW8335113.1"/>
    <property type="molecule type" value="Genomic_DNA"/>
</dbReference>
<sequence>MNQKMWTVWWLHNNVSTWTPKMVETLLDYVSVPASWVDVMDEIFPSNGISAPNKKFFRSSLLSLVTNCARKKVAPIPAHLRWDADVVEEIHNSSPLSICYPRLALEVLAESSKTRQEKYKGIITPKLTGTDLKPKSLSANSNQIARYMLCRGIESFDEMTVESYVSFRIEQLIDRPTTDIPWKILCEAYERQGLLPSGWVDRVTEEYNLARPAALMKAAERNGSVPTKRSGYTSNVFGEFKSDKGTKRQVLGSAYSKGVVQLYAPEGRENIVSFGEFTINRKLDKHAHQHLSDKSDWKKVELSWTSTTEIE</sequence>
<protein>
    <submittedName>
        <fullName evidence="1">Uncharacterized protein</fullName>
    </submittedName>
</protein>
<evidence type="ECO:0000313" key="1">
    <source>
        <dbReference type="EMBL" id="MCW8335113.1"/>
    </source>
</evidence>
<feature type="non-terminal residue" evidence="1">
    <location>
        <position position="311"/>
    </location>
</feature>